<protein>
    <submittedName>
        <fullName evidence="4">1-phosphatidylinositol-4-phosphate 5-kinase</fullName>
    </submittedName>
</protein>
<dbReference type="CDD" id="cd00139">
    <property type="entry name" value="PIPKc"/>
    <property type="match status" value="1"/>
</dbReference>
<dbReference type="PANTHER" id="PTHR23086">
    <property type="entry name" value="PHOSPHATIDYLINOSITOL-4-PHOSPHATE 5-KINASE"/>
    <property type="match status" value="1"/>
</dbReference>
<evidence type="ECO:0000256" key="2">
    <source>
        <dbReference type="SAM" id="MobiDB-lite"/>
    </source>
</evidence>
<feature type="compositionally biased region" description="Low complexity" evidence="2">
    <location>
        <begin position="370"/>
        <end position="379"/>
    </location>
</feature>
<dbReference type="Gene3D" id="3.30.810.10">
    <property type="entry name" value="2-Layer Sandwich"/>
    <property type="match status" value="1"/>
</dbReference>
<evidence type="ECO:0000259" key="3">
    <source>
        <dbReference type="PROSITE" id="PS51455"/>
    </source>
</evidence>
<proteinExistence type="predicted"/>
<dbReference type="PANTHER" id="PTHR23086:SF8">
    <property type="entry name" value="PHOSPHATIDYLINOSITOL 5-PHOSPHATE 4-KINASE, ISOFORM A"/>
    <property type="match status" value="1"/>
</dbReference>
<dbReference type="SUPFAM" id="SSF56104">
    <property type="entry name" value="SAICAR synthase-like"/>
    <property type="match status" value="1"/>
</dbReference>
<feature type="region of interest" description="Disordered" evidence="2">
    <location>
        <begin position="359"/>
        <end position="379"/>
    </location>
</feature>
<accession>A0ABR1GFR3</accession>
<dbReference type="InterPro" id="IPR023610">
    <property type="entry name" value="PInositol-4/5-P-5/4-kinase"/>
</dbReference>
<evidence type="ECO:0000256" key="1">
    <source>
        <dbReference type="PROSITE-ProRule" id="PRU00781"/>
    </source>
</evidence>
<evidence type="ECO:0000313" key="5">
    <source>
        <dbReference type="Proteomes" id="UP001363151"/>
    </source>
</evidence>
<dbReference type="InterPro" id="IPR002498">
    <property type="entry name" value="PInositol-4-P-4/5-kinase_core"/>
</dbReference>
<keyword evidence="1" id="KW-0808">Transferase</keyword>
<dbReference type="Pfam" id="PF01504">
    <property type="entry name" value="PIP5K"/>
    <property type="match status" value="1"/>
</dbReference>
<keyword evidence="1" id="KW-0547">Nucleotide-binding</keyword>
<keyword evidence="1" id="KW-0418">Kinase</keyword>
<organism evidence="4 5">
    <name type="scientific">Aureococcus anophagefferens</name>
    <name type="common">Harmful bloom alga</name>
    <dbReference type="NCBI Taxonomy" id="44056"/>
    <lineage>
        <taxon>Eukaryota</taxon>
        <taxon>Sar</taxon>
        <taxon>Stramenopiles</taxon>
        <taxon>Ochrophyta</taxon>
        <taxon>Pelagophyceae</taxon>
        <taxon>Pelagomonadales</taxon>
        <taxon>Pelagomonadaceae</taxon>
        <taxon>Aureococcus</taxon>
    </lineage>
</organism>
<comment type="caution">
    <text evidence="4">The sequence shown here is derived from an EMBL/GenBank/DDBJ whole genome shotgun (WGS) entry which is preliminary data.</text>
</comment>
<keyword evidence="1" id="KW-0067">ATP-binding</keyword>
<gene>
    <name evidence="4" type="ORF">SO694_00134047</name>
</gene>
<feature type="domain" description="PIPK" evidence="3">
    <location>
        <begin position="92"/>
        <end position="538"/>
    </location>
</feature>
<sequence length="545" mass="60478">MASFAETGDPEDAARASLGSDEGAGNLHDDFRTALEKNADIQPSKIGKLIAHVPTPNLKKAITKNLKRPERKDRENIKGKVIDGKHEQYVLTLGMMMGIRQTLLSQANDIDADTAAAAPRPEALAVGDFLECRKYVFPPKGSSTTPPHSLAHTFKFKDYAPEAFSRIRDIFDVRKTDYITSICGTQYFLNFISNSKSQQYFFYSHDGKFLIKTQTQEEVKFLRRMLPAYYAHLKKHPGSLMTRYLGMSRIKFYHLRRKVRFVVMHSVHPTPLHVHRTYDLKGCTHGRRTTEKERDRDVRLGIGLHLKDLDLVDDDFRLALRARQKDVLLTQLAFDVAFLKSQSIMDYSLLIGVHDPALDDDGERRPEPPADAAADAAPARVVVDEPAPLLPDFSCGLAGPPAGDPAPPLPAAASSSTLGRAASGDESDDDPDEHPLTLAETAEAHIQLKRASRATPDDGGLRALSDRRDLGITATDDALPGGAQKTYFLGIIDVLIKYNAKKRAETFVKTFKAKREAISSVPPDEYAARFLRFCEDVVLKDAEAK</sequence>
<name>A0ABR1GFR3_AURAN</name>
<dbReference type="Gene3D" id="3.30.800.10">
    <property type="entry name" value="Phosphatidylinositol Phosphate Kinase II Beta"/>
    <property type="match status" value="1"/>
</dbReference>
<evidence type="ECO:0000313" key="4">
    <source>
        <dbReference type="EMBL" id="KAK7254850.1"/>
    </source>
</evidence>
<dbReference type="EMBL" id="JBBJCI010000015">
    <property type="protein sequence ID" value="KAK7254850.1"/>
    <property type="molecule type" value="Genomic_DNA"/>
</dbReference>
<dbReference type="InterPro" id="IPR027483">
    <property type="entry name" value="PInositol-4-P-4/5-kinase_C_sf"/>
</dbReference>
<feature type="region of interest" description="Disordered" evidence="2">
    <location>
        <begin position="1"/>
        <end position="30"/>
    </location>
</feature>
<dbReference type="PROSITE" id="PS51455">
    <property type="entry name" value="PIPK"/>
    <property type="match status" value="1"/>
</dbReference>
<keyword evidence="5" id="KW-1185">Reference proteome</keyword>
<dbReference type="Proteomes" id="UP001363151">
    <property type="component" value="Unassembled WGS sequence"/>
</dbReference>
<reference evidence="4 5" key="1">
    <citation type="submission" date="2024-03" db="EMBL/GenBank/DDBJ databases">
        <title>Aureococcus anophagefferens CCMP1851 and Kratosvirus quantuckense: Draft genome of a second virus-susceptible host strain in the model system.</title>
        <authorList>
            <person name="Chase E."/>
            <person name="Truchon A.R."/>
            <person name="Schepens W."/>
            <person name="Wilhelm S.W."/>
        </authorList>
    </citation>
    <scope>NUCLEOTIDE SEQUENCE [LARGE SCALE GENOMIC DNA]</scope>
    <source>
        <strain evidence="4 5">CCMP1851</strain>
    </source>
</reference>
<dbReference type="InterPro" id="IPR027484">
    <property type="entry name" value="PInositol-4-P-5-kinase_N"/>
</dbReference>
<dbReference type="SMART" id="SM00330">
    <property type="entry name" value="PIPKc"/>
    <property type="match status" value="1"/>
</dbReference>
<feature type="region of interest" description="Disordered" evidence="2">
    <location>
        <begin position="393"/>
        <end position="435"/>
    </location>
</feature>